<accession>A0A0F8ZG69</accession>
<proteinExistence type="predicted"/>
<dbReference type="AlphaFoldDB" id="A0A0F8ZG69"/>
<reference evidence="1" key="1">
    <citation type="journal article" date="2015" name="Nature">
        <title>Complex archaea that bridge the gap between prokaryotes and eukaryotes.</title>
        <authorList>
            <person name="Spang A."/>
            <person name="Saw J.H."/>
            <person name="Jorgensen S.L."/>
            <person name="Zaremba-Niedzwiedzka K."/>
            <person name="Martijn J."/>
            <person name="Lind A.E."/>
            <person name="van Eijk R."/>
            <person name="Schleper C."/>
            <person name="Guy L."/>
            <person name="Ettema T.J."/>
        </authorList>
    </citation>
    <scope>NUCLEOTIDE SEQUENCE</scope>
</reference>
<dbReference type="EMBL" id="LAZR01048068">
    <property type="protein sequence ID" value="KKK92768.1"/>
    <property type="molecule type" value="Genomic_DNA"/>
</dbReference>
<evidence type="ECO:0000313" key="1">
    <source>
        <dbReference type="EMBL" id="KKK92768.1"/>
    </source>
</evidence>
<gene>
    <name evidence="1" type="ORF">LCGC14_2699650</name>
</gene>
<protein>
    <submittedName>
        <fullName evidence="1">Uncharacterized protein</fullName>
    </submittedName>
</protein>
<comment type="caution">
    <text evidence="1">The sequence shown here is derived from an EMBL/GenBank/DDBJ whole genome shotgun (WGS) entry which is preliminary data.</text>
</comment>
<name>A0A0F8ZG69_9ZZZZ</name>
<organism evidence="1">
    <name type="scientific">marine sediment metagenome</name>
    <dbReference type="NCBI Taxonomy" id="412755"/>
    <lineage>
        <taxon>unclassified sequences</taxon>
        <taxon>metagenomes</taxon>
        <taxon>ecological metagenomes</taxon>
    </lineage>
</organism>
<feature type="non-terminal residue" evidence="1">
    <location>
        <position position="1"/>
    </location>
</feature>
<sequence>AFPVWSNDSGFTFYITEIKGWADADNADFGLYTASPTNFTASSTIEVITLTTDGTAVYYDTILRADIDRIEVFDGDLILFGPSSDDLKWLKATIKGYFDANVN</sequence>